<evidence type="ECO:0000256" key="6">
    <source>
        <dbReference type="ARBA" id="ARBA00023157"/>
    </source>
</evidence>
<reference evidence="8" key="1">
    <citation type="journal article" date="2010" name="J. Mol. Evol.">
        <title>Evolution of conus peptide genes: duplication and positive selection in the A-Superfamily.</title>
        <authorList>
            <person name="Puillandre N."/>
            <person name="Watkins M."/>
            <person name="Olivera B.M."/>
        </authorList>
    </citation>
    <scope>NUCLEOTIDE SEQUENCE</scope>
    <source>
        <strain evidence="8">Cn1.6</strain>
    </source>
</reference>
<dbReference type="Pfam" id="PF07365">
    <property type="entry name" value="Toxin_8"/>
    <property type="match status" value="1"/>
</dbReference>
<evidence type="ECO:0000256" key="5">
    <source>
        <dbReference type="ARBA" id="ARBA00022729"/>
    </source>
</evidence>
<dbReference type="GO" id="GO:0030550">
    <property type="term" value="F:acetylcholine receptor inhibitor activity"/>
    <property type="evidence" value="ECO:0007669"/>
    <property type="project" value="UniProtKB-KW"/>
</dbReference>
<keyword evidence="4 7" id="KW-0800">Toxin</keyword>
<accession>D4HPE6</accession>
<protein>
    <recommendedName>
        <fullName evidence="7">Alpha-conotoxin-like</fullName>
    </recommendedName>
</protein>
<evidence type="ECO:0000256" key="4">
    <source>
        <dbReference type="ARBA" id="ARBA00022656"/>
    </source>
</evidence>
<evidence type="ECO:0000256" key="3">
    <source>
        <dbReference type="ARBA" id="ARBA00022525"/>
    </source>
</evidence>
<keyword evidence="7" id="KW-0008">Acetylcholine receptor inhibiting toxin</keyword>
<evidence type="ECO:0000256" key="2">
    <source>
        <dbReference type="ARBA" id="ARBA00006077"/>
    </source>
</evidence>
<feature type="non-terminal residue" evidence="8">
    <location>
        <position position="1"/>
    </location>
</feature>
<keyword evidence="7" id="KW-0629">Postsynaptic neurotoxin</keyword>
<dbReference type="InterPro" id="IPR009958">
    <property type="entry name" value="Conotoxin_a-typ"/>
</dbReference>
<keyword evidence="6" id="KW-1015">Disulfide bond</keyword>
<dbReference type="GO" id="GO:0035792">
    <property type="term" value="C:host cell postsynaptic membrane"/>
    <property type="evidence" value="ECO:0007669"/>
    <property type="project" value="UniProtKB-KW"/>
</dbReference>
<dbReference type="InterPro" id="IPR018072">
    <property type="entry name" value="Conotoxin_a-typ_CS"/>
</dbReference>
<dbReference type="AlphaFoldDB" id="D4HPE6"/>
<keyword evidence="7" id="KW-0528">Neurotoxin</keyword>
<name>D4HPE6_CONCN</name>
<sequence length="42" mass="4474">ASDGRNAAANDKASDVIPLALQGCCSNPVCHVDHPELCLRRR</sequence>
<organism evidence="8">
    <name type="scientific">Conus consors</name>
    <name type="common">Singed cone</name>
    <dbReference type="NCBI Taxonomy" id="101297"/>
    <lineage>
        <taxon>Eukaryota</taxon>
        <taxon>Metazoa</taxon>
        <taxon>Spiralia</taxon>
        <taxon>Lophotrochozoa</taxon>
        <taxon>Mollusca</taxon>
        <taxon>Gastropoda</taxon>
        <taxon>Caenogastropoda</taxon>
        <taxon>Neogastropoda</taxon>
        <taxon>Conoidea</taxon>
        <taxon>Conidae</taxon>
        <taxon>Conus</taxon>
        <taxon>Pionoconus</taxon>
    </lineage>
</organism>
<evidence type="ECO:0000256" key="1">
    <source>
        <dbReference type="ARBA" id="ARBA00004613"/>
    </source>
</evidence>
<evidence type="ECO:0000256" key="7">
    <source>
        <dbReference type="RuleBase" id="RU004345"/>
    </source>
</evidence>
<evidence type="ECO:0000313" key="8">
    <source>
        <dbReference type="EMBL" id="ACZ49765.1"/>
    </source>
</evidence>
<dbReference type="PROSITE" id="PS60014">
    <property type="entry name" value="ALPHA_CONOTOXIN"/>
    <property type="match status" value="1"/>
</dbReference>
<proteinExistence type="inferred from homology"/>
<keyword evidence="3" id="KW-0964">Secreted</keyword>
<comment type="subcellular location">
    <subcellularLocation>
        <location evidence="1 7">Secreted</location>
    </subcellularLocation>
</comment>
<dbReference type="GO" id="GO:0090729">
    <property type="term" value="F:toxin activity"/>
    <property type="evidence" value="ECO:0007669"/>
    <property type="project" value="UniProtKB-KW"/>
</dbReference>
<dbReference type="GO" id="GO:0005576">
    <property type="term" value="C:extracellular region"/>
    <property type="evidence" value="ECO:0007669"/>
    <property type="project" value="UniProtKB-SubCell"/>
</dbReference>
<dbReference type="EMBL" id="FJ868079">
    <property type="protein sequence ID" value="ACZ49765.1"/>
    <property type="molecule type" value="Genomic_DNA"/>
</dbReference>
<keyword evidence="5" id="KW-0732">Signal</keyword>
<comment type="similarity">
    <text evidence="2 7">Belongs to the conotoxin A superfamily.</text>
</comment>
<comment type="function">
    <text evidence="7">Alpha-conotoxins act on postsynaptic membranes, they bind to the nicotinic acetylcholine receptors (nAChR) and thus inhibit them.</text>
</comment>